<sequence length="470" mass="54572">MAAKEGRCFIALALANTVLVLGMIFVFLDTRYDYTNRQDLSKNIIIRKATFPITAYFMRNKTNFEAANSTELHSKVNYLTGNVTGLEEHGLNETHTTKVTNNMTDSIKFKGGRNAPWEIGSLSSAHFNESKWTRYGPEKQRVMPKELYKLAKEIFDFVPSTFLPQFKNPCWEDKSNTLKCLPYFYLIGVSKCGTTDIWAKLALHPQIAPSTKEPHYWRDRKPGLTSFTNYLSRGDELIRRLTRGDKEAVYGDGSSTTFYDHYSLFRNNPEVLKQGMPYTNADILRAIVPNAKFILSVREPVERAYSDYLYRPIGLGLHDILSPELFHRLTEQYINKYRNCKKMYSENACLYWKESDTDRSFSLKVGMFSAFLRHWLEVFPREQFLILRMEEWIQNCTGTLERIFKFLDLNAVGDVKLKSMCSGNVRNANKNALRKIGDILPKTKTLLHNFYDPFNQEMARIMNDSRYAWS</sequence>
<dbReference type="GO" id="GO:0050659">
    <property type="term" value="F:N-acetylgalactosamine 4-sulfate 6-O-sulfotransferase activity"/>
    <property type="evidence" value="ECO:0007669"/>
    <property type="project" value="TreeGrafter"/>
</dbReference>
<accession>A0A9Q1CHN1</accession>
<name>A0A9Q1CHN1_HOLLE</name>
<gene>
    <name evidence="3" type="ORF">HOLleu_08571</name>
</gene>
<dbReference type="Gene3D" id="3.40.50.300">
    <property type="entry name" value="P-loop containing nucleotide triphosphate hydrolases"/>
    <property type="match status" value="1"/>
</dbReference>
<feature type="transmembrane region" description="Helical" evidence="1">
    <location>
        <begin position="9"/>
        <end position="28"/>
    </location>
</feature>
<dbReference type="SUPFAM" id="SSF52540">
    <property type="entry name" value="P-loop containing nucleoside triphosphate hydrolases"/>
    <property type="match status" value="1"/>
</dbReference>
<protein>
    <submittedName>
        <fullName evidence="3">Carbohydrate sulfotransferase 15</fullName>
    </submittedName>
</protein>
<keyword evidence="1" id="KW-1133">Transmembrane helix</keyword>
<proteinExistence type="predicted"/>
<dbReference type="PANTHER" id="PTHR15723">
    <property type="entry name" value="CARBOHYDRATE SULFOTRANSFERASE 15"/>
    <property type="match status" value="1"/>
</dbReference>
<organism evidence="3 4">
    <name type="scientific">Holothuria leucospilota</name>
    <name type="common">Black long sea cucumber</name>
    <name type="synonym">Mertensiothuria leucospilota</name>
    <dbReference type="NCBI Taxonomy" id="206669"/>
    <lineage>
        <taxon>Eukaryota</taxon>
        <taxon>Metazoa</taxon>
        <taxon>Echinodermata</taxon>
        <taxon>Eleutherozoa</taxon>
        <taxon>Echinozoa</taxon>
        <taxon>Holothuroidea</taxon>
        <taxon>Aspidochirotacea</taxon>
        <taxon>Aspidochirotida</taxon>
        <taxon>Holothuriidae</taxon>
        <taxon>Holothuria</taxon>
    </lineage>
</organism>
<keyword evidence="1" id="KW-0472">Membrane</keyword>
<reference evidence="3" key="1">
    <citation type="submission" date="2021-10" db="EMBL/GenBank/DDBJ databases">
        <title>Tropical sea cucumber genome reveals ecological adaptation and Cuvierian tubules defense mechanism.</title>
        <authorList>
            <person name="Chen T."/>
        </authorList>
    </citation>
    <scope>NUCLEOTIDE SEQUENCE</scope>
    <source>
        <strain evidence="3">Nanhai2018</strain>
        <tissue evidence="3">Muscle</tissue>
    </source>
</reference>
<dbReference type="Pfam" id="PF00685">
    <property type="entry name" value="Sulfotransfer_1"/>
    <property type="match status" value="1"/>
</dbReference>
<dbReference type="AlphaFoldDB" id="A0A9Q1CHN1"/>
<dbReference type="Proteomes" id="UP001152320">
    <property type="component" value="Chromosome 3"/>
</dbReference>
<dbReference type="InterPro" id="IPR052654">
    <property type="entry name" value="CS_Sulfotransferase"/>
</dbReference>
<dbReference type="InterPro" id="IPR027417">
    <property type="entry name" value="P-loop_NTPase"/>
</dbReference>
<dbReference type="InterPro" id="IPR000863">
    <property type="entry name" value="Sulfotransferase_dom"/>
</dbReference>
<evidence type="ECO:0000256" key="1">
    <source>
        <dbReference type="SAM" id="Phobius"/>
    </source>
</evidence>
<dbReference type="EMBL" id="JAIZAY010000003">
    <property type="protein sequence ID" value="KAJ8045542.1"/>
    <property type="molecule type" value="Genomic_DNA"/>
</dbReference>
<evidence type="ECO:0000313" key="3">
    <source>
        <dbReference type="EMBL" id="KAJ8045542.1"/>
    </source>
</evidence>
<evidence type="ECO:0000313" key="4">
    <source>
        <dbReference type="Proteomes" id="UP001152320"/>
    </source>
</evidence>
<keyword evidence="1" id="KW-0812">Transmembrane</keyword>
<dbReference type="OrthoDB" id="8068875at2759"/>
<evidence type="ECO:0000259" key="2">
    <source>
        <dbReference type="Pfam" id="PF00685"/>
    </source>
</evidence>
<dbReference type="GO" id="GO:0019319">
    <property type="term" value="P:hexose biosynthetic process"/>
    <property type="evidence" value="ECO:0007669"/>
    <property type="project" value="TreeGrafter"/>
</dbReference>
<dbReference type="PANTHER" id="PTHR15723:SF0">
    <property type="entry name" value="CARBOHYDRATE SULFOTRANSFERASE 15"/>
    <property type="match status" value="1"/>
</dbReference>
<keyword evidence="4" id="KW-1185">Reference proteome</keyword>
<feature type="domain" description="Sulfotransferase" evidence="2">
    <location>
        <begin position="186"/>
        <end position="411"/>
    </location>
</feature>
<comment type="caution">
    <text evidence="3">The sequence shown here is derived from an EMBL/GenBank/DDBJ whole genome shotgun (WGS) entry which is preliminary data.</text>
</comment>